<proteinExistence type="predicted"/>
<dbReference type="OrthoDB" id="4200654at2"/>
<protein>
    <submittedName>
        <fullName evidence="1">Uncharacterized protein</fullName>
    </submittedName>
</protein>
<sequence length="132" mass="14806">MTLSTQACTELMIRPYTVEDTVAGRLLVGLRRSKARDGVDADALYDDLNTVLDEQHRPTSAEISRLADRFRQVTLVLIELVPLTVTPYPVDAMQLLIELRANQPCPQRSHRHILRFALAIVDVLNLMGDDAP</sequence>
<organism evidence="1">
    <name type="scientific">Streptomyces kanamyceticus</name>
    <dbReference type="NCBI Taxonomy" id="1967"/>
    <lineage>
        <taxon>Bacteria</taxon>
        <taxon>Bacillati</taxon>
        <taxon>Actinomycetota</taxon>
        <taxon>Actinomycetes</taxon>
        <taxon>Kitasatosporales</taxon>
        <taxon>Streptomycetaceae</taxon>
        <taxon>Streptomyces</taxon>
    </lineage>
</organism>
<dbReference type="KEGG" id="ska:CP970_05995"/>
<name>Q1EQN7_STRKN</name>
<reference evidence="2 3" key="2">
    <citation type="submission" date="2017-09" db="EMBL/GenBank/DDBJ databases">
        <authorList>
            <person name="Lee N."/>
            <person name="Cho B.-K."/>
        </authorList>
    </citation>
    <scope>NUCLEOTIDE SEQUENCE [LARGE SCALE GENOMIC DNA]</scope>
    <source>
        <strain evidence="2 3">ATCC 12853</strain>
    </source>
</reference>
<keyword evidence="3" id="KW-1185">Reference proteome</keyword>
<accession>Q1EQN7</accession>
<evidence type="ECO:0000313" key="3">
    <source>
        <dbReference type="Proteomes" id="UP000325529"/>
    </source>
</evidence>
<dbReference type="RefSeq" id="WP_055545674.1">
    <property type="nucleotide sequence ID" value="NZ_CP023699.1"/>
</dbReference>
<dbReference type="AlphaFoldDB" id="Q1EQN7"/>
<gene>
    <name evidence="2" type="ORF">CP970_05995</name>
</gene>
<evidence type="ECO:0000313" key="2">
    <source>
        <dbReference type="EMBL" id="QEU90522.1"/>
    </source>
</evidence>
<dbReference type="EMBL" id="CP023699">
    <property type="protein sequence ID" value="QEU90522.1"/>
    <property type="molecule type" value="Genomic_DNA"/>
</dbReference>
<reference evidence="1" key="1">
    <citation type="journal article" date="2006" name="Proc. Natl. Acad. Sci. U.S.A.">
        <title>Amplification of the entire kanamycin biosynthetic gene cluster during empirical strain improvement of Streptomyces kanamyceticus.</title>
        <authorList>
            <person name="Yanai K."/>
            <person name="Murakami T."/>
            <person name="Bibb M."/>
        </authorList>
    </citation>
    <scope>NUCLEOTIDE SEQUENCE</scope>
    <source>
        <strain evidence="1">NBRC 13414</strain>
    </source>
</reference>
<evidence type="ECO:0000313" key="1">
    <source>
        <dbReference type="EMBL" id="BAE95483.1"/>
    </source>
</evidence>
<dbReference type="Proteomes" id="UP000325529">
    <property type="component" value="Chromosome"/>
</dbReference>
<dbReference type="EMBL" id="AB254080">
    <property type="protein sequence ID" value="BAE95483.1"/>
    <property type="molecule type" value="Genomic_DNA"/>
</dbReference>